<feature type="region of interest" description="Disordered" evidence="1">
    <location>
        <begin position="224"/>
        <end position="246"/>
    </location>
</feature>
<dbReference type="AlphaFoldDB" id="A0A089WX95"/>
<proteinExistence type="predicted"/>
<evidence type="ECO:0000256" key="1">
    <source>
        <dbReference type="SAM" id="MobiDB-lite"/>
    </source>
</evidence>
<sequence>MSFRSSALIATFAALSSMAVMAGEDIAGVSLGASLAQAKQAVTTANEDYIISPLLGEGMREVGVKAVTEVHMPGLGLSDDGGPSDEFLALTDKSEKIWFASRVQRLPDGERINKQTLEAALVEKFGKPSTIVPLSGTHYFWMYDRSGKQYFGNTPQGPCPGIMGNGNTTGFNGMTIRYPHQFRAECGKRIEAHFSGMDANMISMYKLSITDYKAMYDQITGEEAQAKAAQEQQLSDEKAKDNKPKL</sequence>
<evidence type="ECO:0000256" key="2">
    <source>
        <dbReference type="SAM" id="SignalP"/>
    </source>
</evidence>
<feature type="chain" id="PRO_5001851296" description="Lipoprotein" evidence="2">
    <location>
        <begin position="23"/>
        <end position="246"/>
    </location>
</feature>
<protein>
    <recommendedName>
        <fullName evidence="5">Lipoprotein</fullName>
    </recommendedName>
</protein>
<gene>
    <name evidence="3" type="ORF">LK03_19065</name>
</gene>
<feature type="compositionally biased region" description="Low complexity" evidence="1">
    <location>
        <begin position="224"/>
        <end position="233"/>
    </location>
</feature>
<feature type="signal peptide" evidence="2">
    <location>
        <begin position="1"/>
        <end position="22"/>
    </location>
</feature>
<reference evidence="3 4" key="1">
    <citation type="submission" date="2014-09" db="EMBL/GenBank/DDBJ databases">
        <authorList>
            <person name="Chan K.-G."/>
        </authorList>
    </citation>
    <scope>NUCLEOTIDE SEQUENCE [LARGE SCALE GENOMIC DNA]</scope>
    <source>
        <strain evidence="3 4">ND07</strain>
    </source>
</reference>
<dbReference type="OrthoDB" id="7026384at2"/>
<evidence type="ECO:0008006" key="5">
    <source>
        <dbReference type="Google" id="ProtNLM"/>
    </source>
</evidence>
<accession>A0A089WX95</accession>
<dbReference type="Proteomes" id="UP000029493">
    <property type="component" value="Chromosome"/>
</dbReference>
<organism evidence="3 4">
    <name type="scientific">Pseudomonas cremoricolorata</name>
    <dbReference type="NCBI Taxonomy" id="157783"/>
    <lineage>
        <taxon>Bacteria</taxon>
        <taxon>Pseudomonadati</taxon>
        <taxon>Pseudomonadota</taxon>
        <taxon>Gammaproteobacteria</taxon>
        <taxon>Pseudomonadales</taxon>
        <taxon>Pseudomonadaceae</taxon>
        <taxon>Pseudomonas</taxon>
    </lineage>
</organism>
<feature type="compositionally biased region" description="Basic and acidic residues" evidence="1">
    <location>
        <begin position="235"/>
        <end position="246"/>
    </location>
</feature>
<evidence type="ECO:0000313" key="3">
    <source>
        <dbReference type="EMBL" id="AIR91237.1"/>
    </source>
</evidence>
<dbReference type="EMBL" id="CP009455">
    <property type="protein sequence ID" value="AIR91237.1"/>
    <property type="molecule type" value="Genomic_DNA"/>
</dbReference>
<keyword evidence="2" id="KW-0732">Signal</keyword>
<dbReference type="RefSeq" id="WP_038413991.1">
    <property type="nucleotide sequence ID" value="NZ_CP009455.1"/>
</dbReference>
<evidence type="ECO:0000313" key="4">
    <source>
        <dbReference type="Proteomes" id="UP000029493"/>
    </source>
</evidence>
<dbReference type="KEGG" id="psw:LK03_19065"/>
<keyword evidence="4" id="KW-1185">Reference proteome</keyword>
<name>A0A089WX95_9PSED</name>